<organism evidence="2 5">
    <name type="scientific">Antrihabitans spumae</name>
    <dbReference type="NCBI Taxonomy" id="3373370"/>
    <lineage>
        <taxon>Bacteria</taxon>
        <taxon>Bacillati</taxon>
        <taxon>Actinomycetota</taxon>
        <taxon>Actinomycetes</taxon>
        <taxon>Mycobacteriales</taxon>
        <taxon>Nocardiaceae</taxon>
        <taxon>Antrihabitans</taxon>
    </lineage>
</organism>
<evidence type="ECO:0000313" key="3">
    <source>
        <dbReference type="EMBL" id="MFH5230289.1"/>
    </source>
</evidence>
<dbReference type="EMBL" id="JBIMSN010000072">
    <property type="protein sequence ID" value="MFH5230289.1"/>
    <property type="molecule type" value="Genomic_DNA"/>
</dbReference>
<evidence type="ECO:0000313" key="2">
    <source>
        <dbReference type="EMBL" id="MFH5208488.1"/>
    </source>
</evidence>
<reference evidence="5 6" key="1">
    <citation type="submission" date="2024-10" db="EMBL/GenBank/DDBJ databases">
        <authorList>
            <person name="Riesco R."/>
        </authorList>
    </citation>
    <scope>NUCLEOTIDE SEQUENCE [LARGE SCALE GENOMIC DNA]</scope>
    <source>
        <strain evidence="4 6">NCIMB 15448</strain>
        <strain evidence="2 5">NCIMB 15449</strain>
        <strain evidence="3 7">NCIMB 15450</strain>
    </source>
</reference>
<dbReference type="EMBL" id="JBIMSO010000041">
    <property type="protein sequence ID" value="MFH5208488.1"/>
    <property type="molecule type" value="Genomic_DNA"/>
</dbReference>
<keyword evidence="7" id="KW-1185">Reference proteome</keyword>
<dbReference type="InterPro" id="IPR041657">
    <property type="entry name" value="HTH_17"/>
</dbReference>
<dbReference type="EMBL" id="JBIMSP010000011">
    <property type="protein sequence ID" value="MFH5242079.1"/>
    <property type="molecule type" value="Genomic_DNA"/>
</dbReference>
<evidence type="ECO:0000313" key="7">
    <source>
        <dbReference type="Proteomes" id="UP001609219"/>
    </source>
</evidence>
<dbReference type="Proteomes" id="UP001609175">
    <property type="component" value="Unassembled WGS sequence"/>
</dbReference>
<feature type="domain" description="Helix-turn-helix" evidence="1">
    <location>
        <begin position="76"/>
        <end position="124"/>
    </location>
</feature>
<sequence length="152" mass="16217">MAALMENTLLPDPGDVERTGAINALLSLLVDESKTELTGPSGAVAPLPDEVRSVLLTVVRALASGSAVTVEPRRTVLTTQEAAEILSVSRPTLVRLLEGGQIPYTTPGRHRRVELAEVLKYQQRLRKDRNAALADLGHSAPDGTDVGFVATR</sequence>
<protein>
    <submittedName>
        <fullName evidence="2">Helix-turn-helix domain-containing protein</fullName>
    </submittedName>
</protein>
<gene>
    <name evidence="4" type="ORF">ACHIPV_09290</name>
    <name evidence="2" type="ORF">ACHIPZ_09785</name>
    <name evidence="3" type="ORF">ACHIRB_17140</name>
</gene>
<dbReference type="NCBIfam" id="TIGR01764">
    <property type="entry name" value="excise"/>
    <property type="match status" value="1"/>
</dbReference>
<dbReference type="RefSeq" id="WP_395113986.1">
    <property type="nucleotide sequence ID" value="NZ_JBIMSN010000072.1"/>
</dbReference>
<dbReference type="SUPFAM" id="SSF46955">
    <property type="entry name" value="Putative DNA-binding domain"/>
    <property type="match status" value="1"/>
</dbReference>
<evidence type="ECO:0000313" key="5">
    <source>
        <dbReference type="Proteomes" id="UP001609175"/>
    </source>
</evidence>
<comment type="caution">
    <text evidence="2">The sequence shown here is derived from an EMBL/GenBank/DDBJ whole genome shotgun (WGS) entry which is preliminary data.</text>
</comment>
<dbReference type="Proteomes" id="UP001609219">
    <property type="component" value="Unassembled WGS sequence"/>
</dbReference>
<accession>A0ABW7JKZ1</accession>
<name>A0ABW7JKZ1_9NOCA</name>
<dbReference type="InterPro" id="IPR010093">
    <property type="entry name" value="SinI_DNA-bd"/>
</dbReference>
<dbReference type="InterPro" id="IPR009061">
    <property type="entry name" value="DNA-bd_dom_put_sf"/>
</dbReference>
<dbReference type="Proteomes" id="UP001609176">
    <property type="component" value="Unassembled WGS sequence"/>
</dbReference>
<evidence type="ECO:0000259" key="1">
    <source>
        <dbReference type="Pfam" id="PF12728"/>
    </source>
</evidence>
<proteinExistence type="predicted"/>
<evidence type="ECO:0000313" key="4">
    <source>
        <dbReference type="EMBL" id="MFH5242079.1"/>
    </source>
</evidence>
<evidence type="ECO:0000313" key="6">
    <source>
        <dbReference type="Proteomes" id="UP001609176"/>
    </source>
</evidence>
<dbReference type="Pfam" id="PF12728">
    <property type="entry name" value="HTH_17"/>
    <property type="match status" value="1"/>
</dbReference>